<feature type="compositionally biased region" description="Low complexity" evidence="7">
    <location>
        <begin position="236"/>
        <end position="245"/>
    </location>
</feature>
<evidence type="ECO:0000256" key="1">
    <source>
        <dbReference type="ARBA" id="ARBA00004123"/>
    </source>
</evidence>
<dbReference type="Pfam" id="PF02269">
    <property type="entry name" value="TFIID-18kDa"/>
    <property type="match status" value="1"/>
</dbReference>
<evidence type="ECO:0000256" key="6">
    <source>
        <dbReference type="ARBA" id="ARBA00040136"/>
    </source>
</evidence>
<dbReference type="InterPro" id="IPR009072">
    <property type="entry name" value="Histone-fold"/>
</dbReference>
<feature type="region of interest" description="Disordered" evidence="7">
    <location>
        <begin position="55"/>
        <end position="102"/>
    </location>
</feature>
<dbReference type="SUPFAM" id="SSF47113">
    <property type="entry name" value="Histone-fold"/>
    <property type="match status" value="1"/>
</dbReference>
<dbReference type="GO" id="GO:0051123">
    <property type="term" value="P:RNA polymerase II preinitiation complex assembly"/>
    <property type="evidence" value="ECO:0007669"/>
    <property type="project" value="TreeGrafter"/>
</dbReference>
<dbReference type="EMBL" id="PDNA01000052">
    <property type="protein sequence ID" value="PGH19150.1"/>
    <property type="molecule type" value="Genomic_DNA"/>
</dbReference>
<dbReference type="OrthoDB" id="10266074at2759"/>
<protein>
    <recommendedName>
        <fullName evidence="6">Transcription initiation factor TFIID subunit 13</fullName>
    </recommendedName>
</protein>
<accession>A0A2B7YD81</accession>
<dbReference type="STRING" id="1447883.A0A2B7YD81"/>
<keyword evidence="2" id="KW-0805">Transcription regulation</keyword>
<keyword evidence="3" id="KW-0804">Transcription</keyword>
<organism evidence="8 9">
    <name type="scientific">Polytolypa hystricis (strain UAMH7299)</name>
    <dbReference type="NCBI Taxonomy" id="1447883"/>
    <lineage>
        <taxon>Eukaryota</taxon>
        <taxon>Fungi</taxon>
        <taxon>Dikarya</taxon>
        <taxon>Ascomycota</taxon>
        <taxon>Pezizomycotina</taxon>
        <taxon>Eurotiomycetes</taxon>
        <taxon>Eurotiomycetidae</taxon>
        <taxon>Onygenales</taxon>
        <taxon>Onygenales incertae sedis</taxon>
        <taxon>Polytolypa</taxon>
    </lineage>
</organism>
<feature type="region of interest" description="Disordered" evidence="7">
    <location>
        <begin position="236"/>
        <end position="274"/>
    </location>
</feature>
<evidence type="ECO:0000256" key="4">
    <source>
        <dbReference type="ARBA" id="ARBA00023242"/>
    </source>
</evidence>
<evidence type="ECO:0000256" key="2">
    <source>
        <dbReference type="ARBA" id="ARBA00023015"/>
    </source>
</evidence>
<dbReference type="GO" id="GO:0005669">
    <property type="term" value="C:transcription factor TFIID complex"/>
    <property type="evidence" value="ECO:0007669"/>
    <property type="project" value="TreeGrafter"/>
</dbReference>
<proteinExistence type="inferred from homology"/>
<evidence type="ECO:0000256" key="3">
    <source>
        <dbReference type="ARBA" id="ARBA00023163"/>
    </source>
</evidence>
<keyword evidence="9" id="KW-1185">Reference proteome</keyword>
<dbReference type="Proteomes" id="UP000224634">
    <property type="component" value="Unassembled WGS sequence"/>
</dbReference>
<name>A0A2B7YD81_POLH7</name>
<comment type="similarity">
    <text evidence="5">Belongs to the TAF13 family.</text>
</comment>
<evidence type="ECO:0000256" key="7">
    <source>
        <dbReference type="SAM" id="MobiDB-lite"/>
    </source>
</evidence>
<comment type="caution">
    <text evidence="8">The sequence shown here is derived from an EMBL/GenBank/DDBJ whole genome shotgun (WGS) entry which is preliminary data.</text>
</comment>
<evidence type="ECO:0000313" key="9">
    <source>
        <dbReference type="Proteomes" id="UP000224634"/>
    </source>
</evidence>
<gene>
    <name evidence="8" type="ORF">AJ80_04230</name>
</gene>
<reference evidence="8 9" key="1">
    <citation type="submission" date="2017-10" db="EMBL/GenBank/DDBJ databases">
        <title>Comparative genomics in systemic dimorphic fungi from Ajellomycetaceae.</title>
        <authorList>
            <person name="Munoz J.F."/>
            <person name="Mcewen J.G."/>
            <person name="Clay O.K."/>
            <person name="Cuomo C.A."/>
        </authorList>
    </citation>
    <scope>NUCLEOTIDE SEQUENCE [LARGE SCALE GENOMIC DNA]</scope>
    <source>
        <strain evidence="8 9">UAMH7299</strain>
    </source>
</reference>
<sequence length="274" mass="29291">MSAPRPRITIGLHDYSVVPANHLRDYYELAPAEDNTPPSALERLVNANSIAAGVAGTGTGTGHNKNAKKAKGKENENENTNEGGGYLARRKARREKSGMAEPRVRVTRHHGRLNFENDLRHLLHAYGDPSPSDSTNPGPHDPLPETLRVLDEITTDFIIETAHGAAAVAHTAGRQKVKVDDFKFMLRGDPTKLGRVQELFRIEHELKEARKAFDQNDDKVIAAKKGGGGAALGEELAAGSEAGASKKGGKGAKKRGGEDEDGASSVAGGKKKKT</sequence>
<dbReference type="AlphaFoldDB" id="A0A2B7YD81"/>
<evidence type="ECO:0000313" key="8">
    <source>
        <dbReference type="EMBL" id="PGH19150.1"/>
    </source>
</evidence>
<dbReference type="PANTHER" id="PTHR11380">
    <property type="entry name" value="TRANSCRIPTION INITIATION FACTOR TFIID/SUPT3-RELATED"/>
    <property type="match status" value="1"/>
</dbReference>
<keyword evidence="4" id="KW-0539">Nucleus</keyword>
<dbReference type="Gene3D" id="1.10.20.10">
    <property type="entry name" value="Histone, subunit A"/>
    <property type="match status" value="1"/>
</dbReference>
<dbReference type="InterPro" id="IPR003195">
    <property type="entry name" value="TFIID_TAF13"/>
</dbReference>
<comment type="subcellular location">
    <subcellularLocation>
        <location evidence="1">Nucleus</location>
    </subcellularLocation>
</comment>
<dbReference type="GO" id="GO:0046982">
    <property type="term" value="F:protein heterodimerization activity"/>
    <property type="evidence" value="ECO:0007669"/>
    <property type="project" value="InterPro"/>
</dbReference>
<dbReference type="PANTHER" id="PTHR11380:SF5">
    <property type="entry name" value="TRANSCRIPTION INITIATION FACTOR TFIID SUBUNIT 13"/>
    <property type="match status" value="1"/>
</dbReference>
<evidence type="ECO:0000256" key="5">
    <source>
        <dbReference type="ARBA" id="ARBA00038392"/>
    </source>
</evidence>